<dbReference type="CDD" id="cd00312">
    <property type="entry name" value="Esterase_lipase"/>
    <property type="match status" value="1"/>
</dbReference>
<keyword evidence="2" id="KW-0719">Serine esterase</keyword>
<keyword evidence="4" id="KW-0325">Glycoprotein</keyword>
<dbReference type="PROSITE" id="PS00941">
    <property type="entry name" value="CARBOXYLESTERASE_B_2"/>
    <property type="match status" value="1"/>
</dbReference>
<evidence type="ECO:0000256" key="5">
    <source>
        <dbReference type="RuleBase" id="RU361235"/>
    </source>
</evidence>
<dbReference type="InterPro" id="IPR029058">
    <property type="entry name" value="AB_hydrolase_fold"/>
</dbReference>
<name>A0A1B6J7A4_9HEMI</name>
<gene>
    <name evidence="7" type="ORF">g.14820</name>
</gene>
<evidence type="ECO:0000256" key="2">
    <source>
        <dbReference type="ARBA" id="ARBA00022487"/>
    </source>
</evidence>
<dbReference type="AlphaFoldDB" id="A0A1B6J7A4"/>
<dbReference type="EMBL" id="GECU01012653">
    <property type="protein sequence ID" value="JAS95053.1"/>
    <property type="molecule type" value="Transcribed_RNA"/>
</dbReference>
<dbReference type="PANTHER" id="PTHR43142">
    <property type="entry name" value="CARBOXYLIC ESTER HYDROLASE"/>
    <property type="match status" value="1"/>
</dbReference>
<dbReference type="EC" id="3.1.1.-" evidence="5"/>
<feature type="chain" id="PRO_5008447321" description="Carboxylic ester hydrolase" evidence="5">
    <location>
        <begin position="19"/>
        <end position="575"/>
    </location>
</feature>
<evidence type="ECO:0000256" key="4">
    <source>
        <dbReference type="ARBA" id="ARBA00023180"/>
    </source>
</evidence>
<protein>
    <recommendedName>
        <fullName evidence="5">Carboxylic ester hydrolase</fullName>
        <ecNumber evidence="5">3.1.1.-</ecNumber>
    </recommendedName>
</protein>
<evidence type="ECO:0000256" key="1">
    <source>
        <dbReference type="ARBA" id="ARBA00005964"/>
    </source>
</evidence>
<dbReference type="InterPro" id="IPR019826">
    <property type="entry name" value="Carboxylesterase_B_AS"/>
</dbReference>
<dbReference type="PANTHER" id="PTHR43142:SF1">
    <property type="entry name" value="CARBOXYLIC ESTER HYDROLASE"/>
    <property type="match status" value="1"/>
</dbReference>
<dbReference type="SUPFAM" id="SSF53474">
    <property type="entry name" value="alpha/beta-Hydrolases"/>
    <property type="match status" value="1"/>
</dbReference>
<comment type="similarity">
    <text evidence="1 5">Belongs to the type-B carboxylesterase/lipase family.</text>
</comment>
<dbReference type="Pfam" id="PF00135">
    <property type="entry name" value="COesterase"/>
    <property type="match status" value="1"/>
</dbReference>
<organism evidence="7">
    <name type="scientific">Homalodisca liturata</name>
    <dbReference type="NCBI Taxonomy" id="320908"/>
    <lineage>
        <taxon>Eukaryota</taxon>
        <taxon>Metazoa</taxon>
        <taxon>Ecdysozoa</taxon>
        <taxon>Arthropoda</taxon>
        <taxon>Hexapoda</taxon>
        <taxon>Insecta</taxon>
        <taxon>Pterygota</taxon>
        <taxon>Neoptera</taxon>
        <taxon>Paraneoptera</taxon>
        <taxon>Hemiptera</taxon>
        <taxon>Auchenorrhyncha</taxon>
        <taxon>Membracoidea</taxon>
        <taxon>Cicadellidae</taxon>
        <taxon>Cicadellinae</taxon>
        <taxon>Proconiini</taxon>
        <taxon>Homalodisca</taxon>
    </lineage>
</organism>
<reference evidence="7" key="1">
    <citation type="submission" date="2015-11" db="EMBL/GenBank/DDBJ databases">
        <title>De novo transcriptome assembly of four potential Pierce s Disease insect vectors from Arizona vineyards.</title>
        <authorList>
            <person name="Tassone E.E."/>
        </authorList>
    </citation>
    <scope>NUCLEOTIDE SEQUENCE</scope>
</reference>
<keyword evidence="3 5" id="KW-0378">Hydrolase</keyword>
<evidence type="ECO:0000256" key="3">
    <source>
        <dbReference type="ARBA" id="ARBA00022801"/>
    </source>
</evidence>
<keyword evidence="5" id="KW-0732">Signal</keyword>
<dbReference type="InterPro" id="IPR019819">
    <property type="entry name" value="Carboxylesterase_B_CS"/>
</dbReference>
<evidence type="ECO:0000313" key="7">
    <source>
        <dbReference type="EMBL" id="JAS95053.1"/>
    </source>
</evidence>
<dbReference type="PROSITE" id="PS00122">
    <property type="entry name" value="CARBOXYLESTERASE_B_1"/>
    <property type="match status" value="1"/>
</dbReference>
<sequence length="575" mass="63821">MVALILLLSALSLSLTSAQLLTSPTVTVEHGMVRGRTLQTAGGRTIYAFEGIPYAKPPVGDRRFKEPQFRTKPWLGVWDATHPGSVCLQYDHMTYLKEEPIIGDEDCLYLNVYTPELPAGFISANPKDVIVYIHGGAFTYGGGHLYMPWYLLDRDVVYVSINYRLGPLGFLSTEDDIVPGNNGLKDQVMALQWLQKNIAAFGGNAGSVTITGMSAGGASVHYHYLSPRSVGLFHKGVSMSGSALCPWTQTEEAANKARTLASALGCPTAPNWEMIKCLRKRPARRIVRLVSTPLFMPWHFNPYTPFGPVQERAGLQPFLTQHPLDILRMGHIQPRPWLVSVTSEEGLYPVSNFVANASLLAEIERDWLKIAPALLDYNYTTPAHLQDEISLKIKQFYMKGQPISRATTAPFIQMVGDRLFVVNVERAARLQSAARLAPVYFYRFSYRGKHSYSEQMSWGSTENFGVSHGDDTGYMLGVEYMNPLETDSDRKMSKLMVNMWVNFARTGKPVFGGVDWAPVSPTSGVSGGLSHLHIASPDEARTVTSPDLGHRDFWDSLPINEPTNHFAGTGRHTEF</sequence>
<proteinExistence type="inferred from homology"/>
<feature type="domain" description="Carboxylesterase type B" evidence="6">
    <location>
        <begin position="23"/>
        <end position="521"/>
    </location>
</feature>
<evidence type="ECO:0000259" key="6">
    <source>
        <dbReference type="Pfam" id="PF00135"/>
    </source>
</evidence>
<dbReference type="InterPro" id="IPR002018">
    <property type="entry name" value="CarbesteraseB"/>
</dbReference>
<feature type="signal peptide" evidence="5">
    <location>
        <begin position="1"/>
        <end position="18"/>
    </location>
</feature>
<dbReference type="Gene3D" id="3.40.50.1820">
    <property type="entry name" value="alpha/beta hydrolase"/>
    <property type="match status" value="1"/>
</dbReference>
<accession>A0A1B6J7A4</accession>
<dbReference type="GO" id="GO:0052689">
    <property type="term" value="F:carboxylic ester hydrolase activity"/>
    <property type="evidence" value="ECO:0007669"/>
    <property type="project" value="UniProtKB-KW"/>
</dbReference>